<dbReference type="Gene3D" id="1.25.40.10">
    <property type="entry name" value="Tetratricopeptide repeat domain"/>
    <property type="match status" value="2"/>
</dbReference>
<dbReference type="Pfam" id="PF13374">
    <property type="entry name" value="TPR_10"/>
    <property type="match status" value="1"/>
</dbReference>
<dbReference type="EMBL" id="JAUKUA010000003">
    <property type="protein sequence ID" value="KAK0720519.1"/>
    <property type="molecule type" value="Genomic_DNA"/>
</dbReference>
<dbReference type="PANTHER" id="PTHR46082">
    <property type="entry name" value="ATP/GTP-BINDING PROTEIN-RELATED"/>
    <property type="match status" value="1"/>
</dbReference>
<reference evidence="1" key="1">
    <citation type="submission" date="2023-06" db="EMBL/GenBank/DDBJ databases">
        <title>Genome-scale phylogeny and comparative genomics of the fungal order Sordariales.</title>
        <authorList>
            <consortium name="Lawrence Berkeley National Laboratory"/>
            <person name="Hensen N."/>
            <person name="Bonometti L."/>
            <person name="Westerberg I."/>
            <person name="Brannstrom I.O."/>
            <person name="Guillou S."/>
            <person name="Cros-Aarteil S."/>
            <person name="Calhoun S."/>
            <person name="Haridas S."/>
            <person name="Kuo A."/>
            <person name="Mondo S."/>
            <person name="Pangilinan J."/>
            <person name="Riley R."/>
            <person name="Labutti K."/>
            <person name="Andreopoulos B."/>
            <person name="Lipzen A."/>
            <person name="Chen C."/>
            <person name="Yanf M."/>
            <person name="Daum C."/>
            <person name="Ng V."/>
            <person name="Clum A."/>
            <person name="Steindorff A."/>
            <person name="Ohm R."/>
            <person name="Martin F."/>
            <person name="Silar P."/>
            <person name="Natvig D."/>
            <person name="Lalanne C."/>
            <person name="Gautier V."/>
            <person name="Ament-Velasquez S.L."/>
            <person name="Kruys A."/>
            <person name="Hutchinson M.I."/>
            <person name="Powell A.J."/>
            <person name="Barry K."/>
            <person name="Miller A.N."/>
            <person name="Grigoriev I.V."/>
            <person name="Debuchy R."/>
            <person name="Gladieux P."/>
            <person name="Thoren M.H."/>
            <person name="Johannesson H."/>
        </authorList>
    </citation>
    <scope>NUCLEOTIDE SEQUENCE</scope>
    <source>
        <strain evidence="1">SMH4607-1</strain>
    </source>
</reference>
<accession>A0AA40AR80</accession>
<dbReference type="InterPro" id="IPR053137">
    <property type="entry name" value="NLR-like"/>
</dbReference>
<dbReference type="InterPro" id="IPR011990">
    <property type="entry name" value="TPR-like_helical_dom_sf"/>
</dbReference>
<protein>
    <recommendedName>
        <fullName evidence="3">Kinesin light chain</fullName>
    </recommendedName>
</protein>
<dbReference type="PANTHER" id="PTHR46082:SF11">
    <property type="entry name" value="AAA+ ATPASE DOMAIN-CONTAINING PROTEIN-RELATED"/>
    <property type="match status" value="1"/>
</dbReference>
<comment type="caution">
    <text evidence="1">The sequence shown here is derived from an EMBL/GenBank/DDBJ whole genome shotgun (WGS) entry which is preliminary data.</text>
</comment>
<sequence length="293" mass="33302">EILSLINLFDRQAIPPKFLSYNKQQHAGEPITEIQFVKALGVLKAFSFITEDKDHNLDMHRLVQLVTRKWLANRGTIQRFTGQALLAVSQAYPYGNYENHVICGAYLPHAQAVLDSKDTGFKDERVARASLLHCVAGFFSSQGQWKDAERFQLNAIKWRKAVLDNEHPDTLNSIANLASTHQNQGRWKEAETLGVQGMDMRKKVLGNEHPSTLNSVQVMKMYKKVLGDEHPDTLTSMNNLAYTWKSQGRYEDALTLLQNCLHLQQQKLGPDHPNTISTHTTLTHWTKETTQTP</sequence>
<dbReference type="AlphaFoldDB" id="A0AA40AR80"/>
<feature type="non-terminal residue" evidence="1">
    <location>
        <position position="1"/>
    </location>
</feature>
<evidence type="ECO:0000313" key="2">
    <source>
        <dbReference type="Proteomes" id="UP001172102"/>
    </source>
</evidence>
<evidence type="ECO:0008006" key="3">
    <source>
        <dbReference type="Google" id="ProtNLM"/>
    </source>
</evidence>
<evidence type="ECO:0000313" key="1">
    <source>
        <dbReference type="EMBL" id="KAK0720519.1"/>
    </source>
</evidence>
<dbReference type="SUPFAM" id="SSF48452">
    <property type="entry name" value="TPR-like"/>
    <property type="match status" value="1"/>
</dbReference>
<name>A0AA40AR80_9PEZI</name>
<organism evidence="1 2">
    <name type="scientific">Lasiosphaeris hirsuta</name>
    <dbReference type="NCBI Taxonomy" id="260670"/>
    <lineage>
        <taxon>Eukaryota</taxon>
        <taxon>Fungi</taxon>
        <taxon>Dikarya</taxon>
        <taxon>Ascomycota</taxon>
        <taxon>Pezizomycotina</taxon>
        <taxon>Sordariomycetes</taxon>
        <taxon>Sordariomycetidae</taxon>
        <taxon>Sordariales</taxon>
        <taxon>Lasiosphaeriaceae</taxon>
        <taxon>Lasiosphaeris</taxon>
    </lineage>
</organism>
<proteinExistence type="predicted"/>
<dbReference type="Pfam" id="PF13424">
    <property type="entry name" value="TPR_12"/>
    <property type="match status" value="1"/>
</dbReference>
<gene>
    <name evidence="1" type="ORF">B0H67DRAFT_576503</name>
</gene>
<keyword evidence="2" id="KW-1185">Reference proteome</keyword>
<dbReference type="Proteomes" id="UP001172102">
    <property type="component" value="Unassembled WGS sequence"/>
</dbReference>